<keyword evidence="2" id="KW-1185">Reference proteome</keyword>
<dbReference type="AlphaFoldDB" id="M6QGH4"/>
<evidence type="ECO:0000313" key="2">
    <source>
        <dbReference type="Proteomes" id="UP000012118"/>
    </source>
</evidence>
<organism evidence="1 2">
    <name type="scientific">Leptospira weilii str. UI 13098</name>
    <dbReference type="NCBI Taxonomy" id="1088542"/>
    <lineage>
        <taxon>Bacteria</taxon>
        <taxon>Pseudomonadati</taxon>
        <taxon>Spirochaetota</taxon>
        <taxon>Spirochaetia</taxon>
        <taxon>Leptospirales</taxon>
        <taxon>Leptospiraceae</taxon>
        <taxon>Leptospira</taxon>
    </lineage>
</organism>
<sequence length="42" mass="5033">MGRVNSTERFLWGAFWVRHDLETFQKRMKALEAFMAQGILPY</sequence>
<evidence type="ECO:0000313" key="1">
    <source>
        <dbReference type="EMBL" id="EMN88052.1"/>
    </source>
</evidence>
<comment type="caution">
    <text evidence="1">The sequence shown here is derived from an EMBL/GenBank/DDBJ whole genome shotgun (WGS) entry which is preliminary data.</text>
</comment>
<reference evidence="1 2" key="1">
    <citation type="submission" date="2013-01" db="EMBL/GenBank/DDBJ databases">
        <authorList>
            <person name="Harkins D.M."/>
            <person name="Durkin A.S."/>
            <person name="Brinkac L.M."/>
            <person name="Haft D.H."/>
            <person name="Selengut J.D."/>
            <person name="Sanka R."/>
            <person name="DePew J."/>
            <person name="Purushe J."/>
            <person name="Chanthongthip A."/>
            <person name="Lattana O."/>
            <person name="Phetsouvanh R."/>
            <person name="Newton P.N."/>
            <person name="Vinetz J.M."/>
            <person name="Sutton G.G."/>
            <person name="Nierman W.C."/>
            <person name="Fouts D.E."/>
        </authorList>
    </citation>
    <scope>NUCLEOTIDE SEQUENCE [LARGE SCALE GENOMIC DNA]</scope>
    <source>
        <strain evidence="1 2">UI 13098</strain>
    </source>
</reference>
<dbReference type="Proteomes" id="UP000012118">
    <property type="component" value="Unassembled WGS sequence"/>
</dbReference>
<gene>
    <name evidence="1" type="ORF">LEP1GSC108_0913</name>
</gene>
<proteinExistence type="predicted"/>
<dbReference type="EMBL" id="AHNU02000087">
    <property type="protein sequence ID" value="EMN88052.1"/>
    <property type="molecule type" value="Genomic_DNA"/>
</dbReference>
<protein>
    <submittedName>
        <fullName evidence="1">Uncharacterized protein</fullName>
    </submittedName>
</protein>
<accession>M6QGH4</accession>
<name>M6QGH4_9LEPT</name>